<dbReference type="AlphaFoldDB" id="A0AAU7LDQ7"/>
<proteinExistence type="predicted"/>
<organism evidence="1">
    <name type="scientific">Achromobacter sp. HNDS-1</name>
    <dbReference type="NCBI Taxonomy" id="3151598"/>
    <lineage>
        <taxon>Bacteria</taxon>
        <taxon>Pseudomonadati</taxon>
        <taxon>Pseudomonadota</taxon>
        <taxon>Betaproteobacteria</taxon>
        <taxon>Burkholderiales</taxon>
        <taxon>Alcaligenaceae</taxon>
        <taxon>Achromobacter</taxon>
    </lineage>
</organism>
<reference evidence="1" key="1">
    <citation type="submission" date="2024-05" db="EMBL/GenBank/DDBJ databases">
        <title>Transcriptome analysis of the degradation process of organic nitrogen by two heterotrophic nitrifying and aerobic denitrifying bacteria, Achromobacter sp. HNDS-1 and Enterobacter sp. HNDS-6.</title>
        <authorList>
            <person name="Huang Y."/>
        </authorList>
    </citation>
    <scope>NUCLEOTIDE SEQUENCE</scope>
    <source>
        <strain evidence="1">HNDS-1</strain>
    </source>
</reference>
<accession>A0AAU7LDQ7</accession>
<dbReference type="KEGG" id="achh:ABFG95_05960"/>
<name>A0AAU7LDQ7_9BURK</name>
<sequence length="137" mass="15036">MNPADAEARIREDLDSNVEILSACLSILSSITHAQACDLRRISFAAIGRMAGLQSTEDSLPVITYLTGDRLPILEAQFSYIADDEEEIIPNEVVRNVMAGADFYSPWTGEVVPNALDHIYTHFVISDKAKQLIGAAR</sequence>
<evidence type="ECO:0000313" key="1">
    <source>
        <dbReference type="EMBL" id="XBP00020.1"/>
    </source>
</evidence>
<dbReference type="EMBL" id="CP157584">
    <property type="protein sequence ID" value="XBP00020.1"/>
    <property type="molecule type" value="Genomic_DNA"/>
</dbReference>
<dbReference type="RefSeq" id="WP_348995568.1">
    <property type="nucleotide sequence ID" value="NZ_CP157584.1"/>
</dbReference>
<gene>
    <name evidence="1" type="ORF">ABFG95_05960</name>
</gene>
<protein>
    <submittedName>
        <fullName evidence="1">Uncharacterized protein</fullName>
    </submittedName>
</protein>